<dbReference type="PANTHER" id="PTHR13412:SF0">
    <property type="entry name" value="T-CELL IMMUNOMODULATORY PROTEIN"/>
    <property type="match status" value="1"/>
</dbReference>
<dbReference type="GO" id="GO:0005886">
    <property type="term" value="C:plasma membrane"/>
    <property type="evidence" value="ECO:0007669"/>
    <property type="project" value="TreeGrafter"/>
</dbReference>
<dbReference type="InterPro" id="IPR028994">
    <property type="entry name" value="Integrin_alpha_N"/>
</dbReference>
<keyword evidence="4 7" id="KW-1133">Transmembrane helix</keyword>
<accession>A0AAV5VT85</accession>
<dbReference type="SUPFAM" id="SSF69318">
    <property type="entry name" value="Integrin alpha N-terminal domain"/>
    <property type="match status" value="1"/>
</dbReference>
<evidence type="ECO:0000256" key="4">
    <source>
        <dbReference type="ARBA" id="ARBA00022989"/>
    </source>
</evidence>
<evidence type="ECO:0000256" key="3">
    <source>
        <dbReference type="ARBA" id="ARBA00022692"/>
    </source>
</evidence>
<dbReference type="AlphaFoldDB" id="A0AAV5VT85"/>
<dbReference type="Pfam" id="PF23122">
    <property type="entry name" value="C2_ITFG1"/>
    <property type="match status" value="1"/>
</dbReference>
<feature type="transmembrane region" description="Helical" evidence="7">
    <location>
        <begin position="616"/>
        <end position="640"/>
    </location>
</feature>
<evidence type="ECO:0000256" key="1">
    <source>
        <dbReference type="ARBA" id="ARBA00004479"/>
    </source>
</evidence>
<keyword evidence="6" id="KW-0325">Glycoprotein</keyword>
<dbReference type="Proteomes" id="UP001432322">
    <property type="component" value="Unassembled WGS sequence"/>
</dbReference>
<name>A0AAV5VT85_9BILA</name>
<keyword evidence="3 7" id="KW-0812">Transmembrane</keyword>
<evidence type="ECO:0000313" key="10">
    <source>
        <dbReference type="Proteomes" id="UP001432322"/>
    </source>
</evidence>
<dbReference type="Gene3D" id="2.130.10.130">
    <property type="entry name" value="Integrin alpha, N-terminal"/>
    <property type="match status" value="1"/>
</dbReference>
<evidence type="ECO:0000256" key="5">
    <source>
        <dbReference type="ARBA" id="ARBA00023136"/>
    </source>
</evidence>
<protein>
    <recommendedName>
        <fullName evidence="8">T-cell immunomodulatory protein TIP C2 domain-containing protein</fullName>
    </recommendedName>
</protein>
<gene>
    <name evidence="9" type="ORF">PFISCL1PPCAC_12519</name>
</gene>
<evidence type="ECO:0000313" key="9">
    <source>
        <dbReference type="EMBL" id="GMT21222.1"/>
    </source>
</evidence>
<feature type="non-terminal residue" evidence="9">
    <location>
        <position position="1"/>
    </location>
</feature>
<evidence type="ECO:0000256" key="2">
    <source>
        <dbReference type="ARBA" id="ARBA00006496"/>
    </source>
</evidence>
<keyword evidence="10" id="KW-1185">Reference proteome</keyword>
<sequence>VQIYAMIVRWLIRVTALLAAVAVASLLEDVDTKLLSRRNVTEKTGAACAYADFNLDRFTDVLHYHKGKLYVMLQEQRDFSDEKHKDTQKWIIDLEEEPHEIACTVGDINGDGHPDIVVSMRGEENGHWRVRYFTSTADPKAPLDNDKFTPGNGTFYARDQVALIDVTGDGLHDVVGMHINGGLLCKQGSTGAPLDELKDCNHLFEGAAPEKLHEKMPTLFGDVDNDRYAELIFMTKGDEGELKPEIWRRSGDKWHMSRRQLPKPVASFKHTLAPLLADIDLDARMEFIVPVCKDDKCTTLDNLLVTRWKWNDDYEKKTKNEQVLSEDDGSWEPWTRVTVDLGSQENAIVEESDTLARMKVGDSNLDGYPDLLVTIGSLKGGNNYAAVLENRPAGEDRTERRFEKQQQMLIMPGLALGMKDIVETVNQQFKCDLANQTNAGKIEIQSSSFFDFAEDGYLDILVQWKLRDGDDWQWSLCISDPDKQGDVTFLKVQTFAPLPTGQDIKSGLGVVWGGVCASYEMETTGIGEKRRAIECQCTANSHKAGLTPPFILFGLGRNPNFVDQVDIGVPRPTDAGAKLRSHEQKQIVPNARMMVQPPTDDKGSWVLRLYLTPSTLILSSLIVMASTCTILLIVVLVLHFREKKVDRVERAANSHRFHFDAM</sequence>
<comment type="similarity">
    <text evidence="2">Belongs to the TIP family.</text>
</comment>
<comment type="subcellular location">
    <subcellularLocation>
        <location evidence="1">Membrane</location>
        <topology evidence="1">Single-pass type I membrane protein</topology>
    </subcellularLocation>
</comment>
<reference evidence="9" key="1">
    <citation type="submission" date="2023-10" db="EMBL/GenBank/DDBJ databases">
        <title>Genome assembly of Pristionchus species.</title>
        <authorList>
            <person name="Yoshida K."/>
            <person name="Sommer R.J."/>
        </authorList>
    </citation>
    <scope>NUCLEOTIDE SEQUENCE</scope>
    <source>
        <strain evidence="9">RS5133</strain>
    </source>
</reference>
<dbReference type="PANTHER" id="PTHR13412">
    <property type="entry name" value="T-CELL IMMUNOMODULATORY PROTEIN HOMOLOG"/>
    <property type="match status" value="1"/>
</dbReference>
<dbReference type="InterPro" id="IPR024881">
    <property type="entry name" value="Tip"/>
</dbReference>
<keyword evidence="5 7" id="KW-0472">Membrane</keyword>
<evidence type="ECO:0000256" key="7">
    <source>
        <dbReference type="SAM" id="Phobius"/>
    </source>
</evidence>
<organism evidence="9 10">
    <name type="scientific">Pristionchus fissidentatus</name>
    <dbReference type="NCBI Taxonomy" id="1538716"/>
    <lineage>
        <taxon>Eukaryota</taxon>
        <taxon>Metazoa</taxon>
        <taxon>Ecdysozoa</taxon>
        <taxon>Nematoda</taxon>
        <taxon>Chromadorea</taxon>
        <taxon>Rhabditida</taxon>
        <taxon>Rhabditina</taxon>
        <taxon>Diplogasteromorpha</taxon>
        <taxon>Diplogasteroidea</taxon>
        <taxon>Neodiplogasteridae</taxon>
        <taxon>Pristionchus</taxon>
    </lineage>
</organism>
<proteinExistence type="inferred from homology"/>
<evidence type="ECO:0000259" key="8">
    <source>
        <dbReference type="Pfam" id="PF23122"/>
    </source>
</evidence>
<dbReference type="InterPro" id="IPR057089">
    <property type="entry name" value="C2_TIP"/>
</dbReference>
<dbReference type="EMBL" id="BTSY01000003">
    <property type="protein sequence ID" value="GMT21222.1"/>
    <property type="molecule type" value="Genomic_DNA"/>
</dbReference>
<comment type="caution">
    <text evidence="9">The sequence shown here is derived from an EMBL/GenBank/DDBJ whole genome shotgun (WGS) entry which is preliminary data.</text>
</comment>
<feature type="domain" description="T-cell immunomodulatory protein TIP C2" evidence="8">
    <location>
        <begin position="508"/>
        <end position="610"/>
    </location>
</feature>
<evidence type="ECO:0000256" key="6">
    <source>
        <dbReference type="ARBA" id="ARBA00023180"/>
    </source>
</evidence>